<evidence type="ECO:0000256" key="7">
    <source>
        <dbReference type="SAM" id="Phobius"/>
    </source>
</evidence>
<organism evidence="8 9">
    <name type="scientific">Mortierella isabellina</name>
    <name type="common">Filamentous fungus</name>
    <name type="synonym">Umbelopsis isabellina</name>
    <dbReference type="NCBI Taxonomy" id="91625"/>
    <lineage>
        <taxon>Eukaryota</taxon>
        <taxon>Fungi</taxon>
        <taxon>Fungi incertae sedis</taxon>
        <taxon>Mucoromycota</taxon>
        <taxon>Mucoromycotina</taxon>
        <taxon>Umbelopsidomycetes</taxon>
        <taxon>Umbelopsidales</taxon>
        <taxon>Umbelopsidaceae</taxon>
        <taxon>Umbelopsis</taxon>
    </lineage>
</organism>
<comment type="caution">
    <text evidence="8">The sequence shown here is derived from an EMBL/GenBank/DDBJ whole genome shotgun (WGS) entry which is preliminary data.</text>
</comment>
<dbReference type="InterPro" id="IPR008429">
    <property type="entry name" value="CLPTM1"/>
</dbReference>
<feature type="region of interest" description="Disordered" evidence="6">
    <location>
        <begin position="49"/>
        <end position="74"/>
    </location>
</feature>
<dbReference type="Proteomes" id="UP000654370">
    <property type="component" value="Unassembled WGS sequence"/>
</dbReference>
<dbReference type="PANTHER" id="PTHR21347">
    <property type="entry name" value="CLEFT LIP AND PALATE ASSOCIATED TRANSMEMBRANE PROTEIN-RELATED"/>
    <property type="match status" value="1"/>
</dbReference>
<keyword evidence="9" id="KW-1185">Reference proteome</keyword>
<feature type="transmembrane region" description="Helical" evidence="7">
    <location>
        <begin position="541"/>
        <end position="567"/>
    </location>
</feature>
<evidence type="ECO:0000256" key="4">
    <source>
        <dbReference type="ARBA" id="ARBA00022989"/>
    </source>
</evidence>
<dbReference type="PANTHER" id="PTHR21347:SF0">
    <property type="entry name" value="LIPID SCRAMBLASE CLPTM1L"/>
    <property type="match status" value="1"/>
</dbReference>
<feature type="compositionally biased region" description="Low complexity" evidence="6">
    <location>
        <begin position="49"/>
        <end position="64"/>
    </location>
</feature>
<feature type="transmembrane region" description="Helical" evidence="7">
    <location>
        <begin position="452"/>
        <end position="472"/>
    </location>
</feature>
<protein>
    <recommendedName>
        <fullName evidence="10">Cleft lip and palate associated transmembrane protein</fullName>
    </recommendedName>
</protein>
<keyword evidence="3 7" id="KW-0812">Transmembrane</keyword>
<dbReference type="GO" id="GO:0016020">
    <property type="term" value="C:membrane"/>
    <property type="evidence" value="ECO:0007669"/>
    <property type="project" value="UniProtKB-SubCell"/>
</dbReference>
<evidence type="ECO:0008006" key="10">
    <source>
        <dbReference type="Google" id="ProtNLM"/>
    </source>
</evidence>
<feature type="transmembrane region" description="Helical" evidence="7">
    <location>
        <begin position="516"/>
        <end position="535"/>
    </location>
</feature>
<dbReference type="AlphaFoldDB" id="A0A8H7PDM3"/>
<keyword evidence="5 7" id="KW-0472">Membrane</keyword>
<evidence type="ECO:0000313" key="8">
    <source>
        <dbReference type="EMBL" id="KAG2171990.1"/>
    </source>
</evidence>
<evidence type="ECO:0000256" key="1">
    <source>
        <dbReference type="ARBA" id="ARBA00004141"/>
    </source>
</evidence>
<evidence type="ECO:0000256" key="6">
    <source>
        <dbReference type="SAM" id="MobiDB-lite"/>
    </source>
</evidence>
<evidence type="ECO:0000256" key="5">
    <source>
        <dbReference type="ARBA" id="ARBA00023136"/>
    </source>
</evidence>
<dbReference type="GO" id="GO:0012505">
    <property type="term" value="C:endomembrane system"/>
    <property type="evidence" value="ECO:0007669"/>
    <property type="project" value="TreeGrafter"/>
</dbReference>
<accession>A0A8H7PDM3</accession>
<name>A0A8H7PDM3_MORIS</name>
<reference evidence="8" key="1">
    <citation type="submission" date="2020-12" db="EMBL/GenBank/DDBJ databases">
        <title>Metabolic potential, ecology and presence of endohyphal bacteria is reflected in genomic diversity of Mucoromycotina.</title>
        <authorList>
            <person name="Muszewska A."/>
            <person name="Okrasinska A."/>
            <person name="Steczkiewicz K."/>
            <person name="Drgas O."/>
            <person name="Orlowska M."/>
            <person name="Perlinska-Lenart U."/>
            <person name="Aleksandrzak-Piekarczyk T."/>
            <person name="Szatraj K."/>
            <person name="Zielenkiewicz U."/>
            <person name="Pilsyk S."/>
            <person name="Malc E."/>
            <person name="Mieczkowski P."/>
            <person name="Kruszewska J.S."/>
            <person name="Biernat P."/>
            <person name="Pawlowska J."/>
        </authorList>
    </citation>
    <scope>NUCLEOTIDE SEQUENCE</scope>
    <source>
        <strain evidence="8">WA0000067209</strain>
    </source>
</reference>
<comment type="similarity">
    <text evidence="2">Belongs to the CLPTM1 family.</text>
</comment>
<sequence>MPEATAGTAGGNQRREEENKTFLQKYSGTIIQMVVMWLVSRYLFGGGFQPQQPQQQKDQAAHAPAKGRGPAIVNQDANPTDFFPILPSGVFYNPVPPRLPIEDLPDTFMPLWSAGLPMDLTVYVSEKEYFTDYKRSPDWNAENISWGDWDDTREQKIEIPATKTMQHNGTVYAHIFLRHHDAPINPNNREYIANRVVYYRHTLTKYYPKKTAVKQKNLLKAGSEDETLEHVDEEFEQQHDDAGVQTGMGGLLGNWTRKAPMVAYWQPNVTINIFNEPKMAVPKRTLSPPLWKYFQTDVENTLDQTGVFGFYRPTIFPNEFWTLREHAYPVNESVHTLPLTIHYAPISLMKFQVYAVLDESMKSQQSGPMGGSTAAEMDEMKRMFLETNPILLGTTIFVSMLHSLFEFLAFKSDISFWRQKQDSSGVSVRTIMVNIFFQIVIFLYLMDNNQETSWMILIGQGFGLLIEIWKVFKALKYEVYRVPGALLPRVRLQEHAAELTEQESETKKYDEMAYRYLSWLAYPLLAGYAIYSLYYDEHKSWYSYVLKTLVGFVYMFGFITMTPQLFINYKLKSIAHMPWKTLMYKSLNTFIDDLFAFCIKMPTLHRLACLRDDVVFFVYLYQKWAYKVDPTRANEYGQVGVSPEEAKKLDEEKDKKTQ</sequence>
<dbReference type="Pfam" id="PF05602">
    <property type="entry name" value="CLPTM1"/>
    <property type="match status" value="1"/>
</dbReference>
<feature type="transmembrane region" description="Helical" evidence="7">
    <location>
        <begin position="426"/>
        <end position="446"/>
    </location>
</feature>
<evidence type="ECO:0000256" key="3">
    <source>
        <dbReference type="ARBA" id="ARBA00022692"/>
    </source>
</evidence>
<feature type="transmembrane region" description="Helical" evidence="7">
    <location>
        <begin position="390"/>
        <end position="410"/>
    </location>
</feature>
<gene>
    <name evidence="8" type="ORF">INT43_001467</name>
</gene>
<evidence type="ECO:0000256" key="2">
    <source>
        <dbReference type="ARBA" id="ARBA00009310"/>
    </source>
</evidence>
<comment type="subcellular location">
    <subcellularLocation>
        <location evidence="1">Membrane</location>
        <topology evidence="1">Multi-pass membrane protein</topology>
    </subcellularLocation>
</comment>
<keyword evidence="4 7" id="KW-1133">Transmembrane helix</keyword>
<evidence type="ECO:0000313" key="9">
    <source>
        <dbReference type="Proteomes" id="UP000654370"/>
    </source>
</evidence>
<dbReference type="OrthoDB" id="378564at2759"/>
<dbReference type="EMBL" id="JAEPQZ010000018">
    <property type="protein sequence ID" value="KAG2171990.1"/>
    <property type="molecule type" value="Genomic_DNA"/>
</dbReference>
<proteinExistence type="inferred from homology"/>